<evidence type="ECO:0000256" key="1">
    <source>
        <dbReference type="ARBA" id="ARBA00004202"/>
    </source>
</evidence>
<dbReference type="PANTHER" id="PTHR43297:SF2">
    <property type="entry name" value="DIPEPTIDE TRANSPORT ATP-BINDING PROTEIN DPPD"/>
    <property type="match status" value="1"/>
</dbReference>
<dbReference type="Gene3D" id="3.40.50.300">
    <property type="entry name" value="P-loop containing nucleotide triphosphate hydrolases"/>
    <property type="match status" value="1"/>
</dbReference>
<keyword evidence="5" id="KW-0547">Nucleotide-binding</keyword>
<dbReference type="GO" id="GO:0005524">
    <property type="term" value="F:ATP binding"/>
    <property type="evidence" value="ECO:0007669"/>
    <property type="project" value="UniProtKB-KW"/>
</dbReference>
<dbReference type="GO" id="GO:0015833">
    <property type="term" value="P:peptide transport"/>
    <property type="evidence" value="ECO:0007669"/>
    <property type="project" value="InterPro"/>
</dbReference>
<dbReference type="PANTHER" id="PTHR43297">
    <property type="entry name" value="OLIGOPEPTIDE TRANSPORT ATP-BINDING PROTEIN APPD"/>
    <property type="match status" value="1"/>
</dbReference>
<dbReference type="SMART" id="SM00382">
    <property type="entry name" value="AAA"/>
    <property type="match status" value="1"/>
</dbReference>
<evidence type="ECO:0000256" key="3">
    <source>
        <dbReference type="ARBA" id="ARBA00022448"/>
    </source>
</evidence>
<dbReference type="InterPro" id="IPR027417">
    <property type="entry name" value="P-loop_NTPase"/>
</dbReference>
<dbReference type="SUPFAM" id="SSF52540">
    <property type="entry name" value="P-loop containing nucleoside triphosphate hydrolases"/>
    <property type="match status" value="1"/>
</dbReference>
<dbReference type="InterPro" id="IPR003593">
    <property type="entry name" value="AAA+_ATPase"/>
</dbReference>
<dbReference type="InterPro" id="IPR017871">
    <property type="entry name" value="ABC_transporter-like_CS"/>
</dbReference>
<dbReference type="InterPro" id="IPR003439">
    <property type="entry name" value="ABC_transporter-like_ATP-bd"/>
</dbReference>
<dbReference type="AlphaFoldDB" id="A0A0R2P5D6"/>
<keyword evidence="3" id="KW-0813">Transport</keyword>
<dbReference type="PROSITE" id="PS00211">
    <property type="entry name" value="ABC_TRANSPORTER_1"/>
    <property type="match status" value="1"/>
</dbReference>
<comment type="subcellular location">
    <subcellularLocation>
        <location evidence="1">Cell membrane</location>
        <topology evidence="1">Peripheral membrane protein</topology>
    </subcellularLocation>
</comment>
<evidence type="ECO:0000256" key="2">
    <source>
        <dbReference type="ARBA" id="ARBA00005417"/>
    </source>
</evidence>
<evidence type="ECO:0000313" key="10">
    <source>
        <dbReference type="Proteomes" id="UP000053349"/>
    </source>
</evidence>
<name>A0A0R2P5D6_9ACTN</name>
<evidence type="ECO:0000256" key="4">
    <source>
        <dbReference type="ARBA" id="ARBA00022475"/>
    </source>
</evidence>
<accession>A0A0R2P5D6</accession>
<dbReference type="InterPro" id="IPR050388">
    <property type="entry name" value="ABC_Ni/Peptide_Import"/>
</dbReference>
<dbReference type="Pfam" id="PF00005">
    <property type="entry name" value="ABC_tran"/>
    <property type="match status" value="1"/>
</dbReference>
<dbReference type="EMBL" id="LIAW01000005">
    <property type="protein sequence ID" value="KRO33286.1"/>
    <property type="molecule type" value="Genomic_DNA"/>
</dbReference>
<dbReference type="CDD" id="cd03257">
    <property type="entry name" value="ABC_NikE_OppD_transporters"/>
    <property type="match status" value="1"/>
</dbReference>
<keyword evidence="4" id="KW-1003">Cell membrane</keyword>
<dbReference type="InterPro" id="IPR013563">
    <property type="entry name" value="Oligopep_ABC_C"/>
</dbReference>
<evidence type="ECO:0000256" key="7">
    <source>
        <dbReference type="ARBA" id="ARBA00023136"/>
    </source>
</evidence>
<feature type="domain" description="ABC transporter" evidence="8">
    <location>
        <begin position="7"/>
        <end position="261"/>
    </location>
</feature>
<evidence type="ECO:0000256" key="6">
    <source>
        <dbReference type="ARBA" id="ARBA00022840"/>
    </source>
</evidence>
<protein>
    <submittedName>
        <fullName evidence="9">Peptide ABC transporter ATP-binding protein</fullName>
    </submittedName>
</protein>
<dbReference type="Proteomes" id="UP000053349">
    <property type="component" value="Unassembled WGS sequence"/>
</dbReference>
<dbReference type="PROSITE" id="PS50893">
    <property type="entry name" value="ABC_TRANSPORTER_2"/>
    <property type="match status" value="1"/>
</dbReference>
<dbReference type="NCBIfam" id="TIGR01727">
    <property type="entry name" value="oligo_HPY"/>
    <property type="match status" value="1"/>
</dbReference>
<evidence type="ECO:0000256" key="5">
    <source>
        <dbReference type="ARBA" id="ARBA00022741"/>
    </source>
</evidence>
<organism evidence="9 10">
    <name type="scientific">Actinobacteria bacterium BACL2 MAG-121001-bin67</name>
    <dbReference type="NCBI Taxonomy" id="1655572"/>
    <lineage>
        <taxon>Bacteria</taxon>
        <taxon>Bacillati</taxon>
        <taxon>Actinomycetota</taxon>
        <taxon>Actinomycetes</taxon>
        <taxon>Actinomycetes incertae sedis</taxon>
        <taxon>ac1 cluster</taxon>
    </lineage>
</organism>
<comment type="caution">
    <text evidence="9">The sequence shown here is derived from an EMBL/GenBank/DDBJ whole genome shotgun (WGS) entry which is preliminary data.</text>
</comment>
<keyword evidence="7" id="KW-0472">Membrane</keyword>
<sequence>MNNILELKDVNVSFTVESSSLHILRDVSLQVPRGSFLCIVGESGCGKSVTAQAIVQLLPDNGRVDSGLISYYENDQATELNKLEKFGREMRSFRGAKIGMIFQDTLSSLNPAHRVGRQVAESLLQHHNLSKDEAKERVIELFRKLGIPDPERRYNAYPHEFSGGMRQRVMIAIATICEPDLVIADEPTTALDVTIQAQIMTLLKNLQKSAKRTFILITHNMALVSEVADHVAVMYLGRVVEYGSVDQVLRTPRHPYTQALLQSVPSLDADKSVELKTVDGQTPSPAEVTKGCEFAERCLFATDTCRDQIIPLMTFQGNHQVRCIRLDEKGNLPKQNKAGSNV</sequence>
<keyword evidence="6 9" id="KW-0067">ATP-binding</keyword>
<reference evidence="9 10" key="1">
    <citation type="submission" date="2015-10" db="EMBL/GenBank/DDBJ databases">
        <title>Metagenome-Assembled Genomes uncover a global brackish microbiome.</title>
        <authorList>
            <person name="Hugerth L.W."/>
            <person name="Larsson J."/>
            <person name="Alneberg J."/>
            <person name="Lindh M.V."/>
            <person name="Legrand C."/>
            <person name="Pinhassi J."/>
            <person name="Andersson A.F."/>
        </authorList>
    </citation>
    <scope>NUCLEOTIDE SEQUENCE [LARGE SCALE GENOMIC DNA]</scope>
    <source>
        <strain evidence="9">BACL2 MAG-121001-bin67</strain>
    </source>
</reference>
<dbReference type="GO" id="GO:0016887">
    <property type="term" value="F:ATP hydrolysis activity"/>
    <property type="evidence" value="ECO:0007669"/>
    <property type="project" value="InterPro"/>
</dbReference>
<dbReference type="FunFam" id="3.40.50.300:FF:000016">
    <property type="entry name" value="Oligopeptide ABC transporter ATP-binding component"/>
    <property type="match status" value="1"/>
</dbReference>
<proteinExistence type="inferred from homology"/>
<evidence type="ECO:0000313" key="9">
    <source>
        <dbReference type="EMBL" id="KRO33286.1"/>
    </source>
</evidence>
<dbReference type="Pfam" id="PF08352">
    <property type="entry name" value="oligo_HPY"/>
    <property type="match status" value="1"/>
</dbReference>
<evidence type="ECO:0000259" key="8">
    <source>
        <dbReference type="PROSITE" id="PS50893"/>
    </source>
</evidence>
<gene>
    <name evidence="9" type="ORF">ABR64_04175</name>
</gene>
<comment type="similarity">
    <text evidence="2">Belongs to the ABC transporter superfamily.</text>
</comment>
<dbReference type="GO" id="GO:0005886">
    <property type="term" value="C:plasma membrane"/>
    <property type="evidence" value="ECO:0007669"/>
    <property type="project" value="UniProtKB-SubCell"/>
</dbReference>